<organism evidence="3 4">
    <name type="scientific">Aquimarina spongiae</name>
    <dbReference type="NCBI Taxonomy" id="570521"/>
    <lineage>
        <taxon>Bacteria</taxon>
        <taxon>Pseudomonadati</taxon>
        <taxon>Bacteroidota</taxon>
        <taxon>Flavobacteriia</taxon>
        <taxon>Flavobacteriales</taxon>
        <taxon>Flavobacteriaceae</taxon>
        <taxon>Aquimarina</taxon>
    </lineage>
</organism>
<dbReference type="Proteomes" id="UP000184432">
    <property type="component" value="Unassembled WGS sequence"/>
</dbReference>
<dbReference type="OrthoDB" id="673128at2"/>
<dbReference type="RefSeq" id="WP_073315496.1">
    <property type="nucleotide sequence ID" value="NZ_FQYP01000003.1"/>
</dbReference>
<sequence>MKKIDIACIIDDDPIFIFGVRKIMDLIDFCKSLMVFRDGEEALHNLKSIISNNEKLPDVILLDLNMPVLDGWQFLDEFIKIPCDKKIVIYIVSSSVDPEDMHRAKSYELVSDYIVKPVTVAKLKEVLNDLEKAV</sequence>
<dbReference type="Gene3D" id="3.40.50.2300">
    <property type="match status" value="1"/>
</dbReference>
<name>A0A1M6E049_9FLAO</name>
<dbReference type="InterPro" id="IPR001789">
    <property type="entry name" value="Sig_transdc_resp-reg_receiver"/>
</dbReference>
<proteinExistence type="predicted"/>
<dbReference type="AlphaFoldDB" id="A0A1M6E049"/>
<keyword evidence="4" id="KW-1185">Reference proteome</keyword>
<dbReference type="GO" id="GO:0000160">
    <property type="term" value="P:phosphorelay signal transduction system"/>
    <property type="evidence" value="ECO:0007669"/>
    <property type="project" value="InterPro"/>
</dbReference>
<dbReference type="SMART" id="SM00448">
    <property type="entry name" value="REC"/>
    <property type="match status" value="1"/>
</dbReference>
<accession>A0A1M6E049</accession>
<dbReference type="EMBL" id="FQYP01000003">
    <property type="protein sequence ID" value="SHI78894.1"/>
    <property type="molecule type" value="Genomic_DNA"/>
</dbReference>
<dbReference type="InterPro" id="IPR011006">
    <property type="entry name" value="CheY-like_superfamily"/>
</dbReference>
<evidence type="ECO:0000313" key="3">
    <source>
        <dbReference type="EMBL" id="SHI78894.1"/>
    </source>
</evidence>
<evidence type="ECO:0000313" key="4">
    <source>
        <dbReference type="Proteomes" id="UP000184432"/>
    </source>
</evidence>
<feature type="modified residue" description="4-aspartylphosphate" evidence="1">
    <location>
        <position position="63"/>
    </location>
</feature>
<reference evidence="4" key="1">
    <citation type="submission" date="2016-11" db="EMBL/GenBank/DDBJ databases">
        <authorList>
            <person name="Varghese N."/>
            <person name="Submissions S."/>
        </authorList>
    </citation>
    <scope>NUCLEOTIDE SEQUENCE [LARGE SCALE GENOMIC DNA]</scope>
    <source>
        <strain evidence="4">DSM 22623</strain>
    </source>
</reference>
<dbReference type="STRING" id="570521.SAMN04488508_103131"/>
<evidence type="ECO:0000256" key="1">
    <source>
        <dbReference type="PROSITE-ProRule" id="PRU00169"/>
    </source>
</evidence>
<dbReference type="Pfam" id="PF00072">
    <property type="entry name" value="Response_reg"/>
    <property type="match status" value="1"/>
</dbReference>
<protein>
    <submittedName>
        <fullName evidence="3">Response regulator receiver domain-containing protein</fullName>
    </submittedName>
</protein>
<dbReference type="SUPFAM" id="SSF52172">
    <property type="entry name" value="CheY-like"/>
    <property type="match status" value="1"/>
</dbReference>
<gene>
    <name evidence="3" type="ORF">SAMN04488508_103131</name>
</gene>
<feature type="domain" description="Response regulatory" evidence="2">
    <location>
        <begin position="6"/>
        <end position="131"/>
    </location>
</feature>
<dbReference type="InterPro" id="IPR052893">
    <property type="entry name" value="TCS_response_regulator"/>
</dbReference>
<evidence type="ECO:0000259" key="2">
    <source>
        <dbReference type="PROSITE" id="PS50110"/>
    </source>
</evidence>
<dbReference type="PANTHER" id="PTHR44520">
    <property type="entry name" value="RESPONSE REGULATOR RCP1-RELATED"/>
    <property type="match status" value="1"/>
</dbReference>
<keyword evidence="1" id="KW-0597">Phosphoprotein</keyword>
<dbReference type="PROSITE" id="PS50110">
    <property type="entry name" value="RESPONSE_REGULATORY"/>
    <property type="match status" value="1"/>
</dbReference>
<dbReference type="PANTHER" id="PTHR44520:SF2">
    <property type="entry name" value="RESPONSE REGULATOR RCP1"/>
    <property type="match status" value="1"/>
</dbReference>